<name>A0ABD5R881_9EURY</name>
<proteinExistence type="predicted"/>
<evidence type="ECO:0000313" key="2">
    <source>
        <dbReference type="Proteomes" id="UP001596201"/>
    </source>
</evidence>
<dbReference type="Proteomes" id="UP001596201">
    <property type="component" value="Unassembled WGS sequence"/>
</dbReference>
<accession>A0ABD5R881</accession>
<protein>
    <submittedName>
        <fullName evidence="1">YkgJ family cysteine cluster protein</fullName>
    </submittedName>
</protein>
<keyword evidence="2" id="KW-1185">Reference proteome</keyword>
<evidence type="ECO:0000313" key="1">
    <source>
        <dbReference type="EMBL" id="MFC5366169.1"/>
    </source>
</evidence>
<comment type="caution">
    <text evidence="1">The sequence shown here is derived from an EMBL/GenBank/DDBJ whole genome shotgun (WGS) entry which is preliminary data.</text>
</comment>
<dbReference type="AlphaFoldDB" id="A0ABD5R881"/>
<organism evidence="1 2">
    <name type="scientific">Salinirubrum litoreum</name>
    <dbReference type="NCBI Taxonomy" id="1126234"/>
    <lineage>
        <taxon>Archaea</taxon>
        <taxon>Methanobacteriati</taxon>
        <taxon>Methanobacteriota</taxon>
        <taxon>Stenosarchaea group</taxon>
        <taxon>Halobacteria</taxon>
        <taxon>Halobacteriales</taxon>
        <taxon>Haloferacaceae</taxon>
        <taxon>Salinirubrum</taxon>
    </lineage>
</organism>
<dbReference type="Pfam" id="PF24375">
    <property type="entry name" value="DUF7531"/>
    <property type="match status" value="1"/>
</dbReference>
<sequence length="299" mass="32541">MRVDCEGCAGCCIDWRPLSRRSLDHERRGPRPPLDDTYNLVPLTRDEVRDFVADGLGDALVPRLWRAEGDEGVEVDGIEVAAVAGRPAFFVGLRKPPKPVGPFDTDPRWLRSCVFLDPETLQCRIHGSDRYPTECADYPGHNLELDRETECERVEAEWGGDRLLDREPPEGMEGLLLGPHALGSKVFTHPDPDRLAGVVSRAASGDLTPTDRAEFVGVAVGSSPGSTTVNDARAADARDAVLAAESWAGRACEEWRDRADRAGGLGELIDRDADTPTDLVARIETDRGAPATQGWGPEP</sequence>
<gene>
    <name evidence="1" type="ORF">ACFPJ5_04410</name>
</gene>
<dbReference type="EMBL" id="JBHSKX010000001">
    <property type="protein sequence ID" value="MFC5366169.1"/>
    <property type="molecule type" value="Genomic_DNA"/>
</dbReference>
<dbReference type="InterPro" id="IPR055953">
    <property type="entry name" value="DUF7531"/>
</dbReference>
<reference evidence="1 2" key="1">
    <citation type="journal article" date="2019" name="Int. J. Syst. Evol. Microbiol.">
        <title>The Global Catalogue of Microorganisms (GCM) 10K type strain sequencing project: providing services to taxonomists for standard genome sequencing and annotation.</title>
        <authorList>
            <consortium name="The Broad Institute Genomics Platform"/>
            <consortium name="The Broad Institute Genome Sequencing Center for Infectious Disease"/>
            <person name="Wu L."/>
            <person name="Ma J."/>
        </authorList>
    </citation>
    <scope>NUCLEOTIDE SEQUENCE [LARGE SCALE GENOMIC DNA]</scope>
    <source>
        <strain evidence="1 2">CGMCC 1.12237</strain>
    </source>
</reference>
<dbReference type="RefSeq" id="WP_227228478.1">
    <property type="nucleotide sequence ID" value="NZ_JAJCVJ010000001.1"/>
</dbReference>